<accession>A0AAD9V699</accession>
<dbReference type="Proteomes" id="UP001249851">
    <property type="component" value="Unassembled WGS sequence"/>
</dbReference>
<gene>
    <name evidence="1" type="ORF">P5673_013804</name>
</gene>
<name>A0AAD9V699_ACRCE</name>
<sequence length="96" mass="10604">MAHVLIAGNTSLDEVPMNPSLYLNMQLVCGFTLSSSHPDRVPRDLGPVIAYYALRSVHPQERESLSLLDLQQLNPFLKKGAPPECANLRFETAEGL</sequence>
<evidence type="ECO:0000313" key="2">
    <source>
        <dbReference type="Proteomes" id="UP001249851"/>
    </source>
</evidence>
<reference evidence="1" key="1">
    <citation type="journal article" date="2023" name="G3 (Bethesda)">
        <title>Whole genome assembly and annotation of the endangered Caribbean coral Acropora cervicornis.</title>
        <authorList>
            <person name="Selwyn J.D."/>
            <person name="Vollmer S.V."/>
        </authorList>
    </citation>
    <scope>NUCLEOTIDE SEQUENCE</scope>
    <source>
        <strain evidence="1">K2</strain>
    </source>
</reference>
<dbReference type="EMBL" id="JARQWQ010000027">
    <property type="protein sequence ID" value="KAK2562846.1"/>
    <property type="molecule type" value="Genomic_DNA"/>
</dbReference>
<comment type="caution">
    <text evidence="1">The sequence shown here is derived from an EMBL/GenBank/DDBJ whole genome shotgun (WGS) entry which is preliminary data.</text>
</comment>
<evidence type="ECO:0000313" key="1">
    <source>
        <dbReference type="EMBL" id="KAK2562846.1"/>
    </source>
</evidence>
<organism evidence="1 2">
    <name type="scientific">Acropora cervicornis</name>
    <name type="common">Staghorn coral</name>
    <dbReference type="NCBI Taxonomy" id="6130"/>
    <lineage>
        <taxon>Eukaryota</taxon>
        <taxon>Metazoa</taxon>
        <taxon>Cnidaria</taxon>
        <taxon>Anthozoa</taxon>
        <taxon>Hexacorallia</taxon>
        <taxon>Scleractinia</taxon>
        <taxon>Astrocoeniina</taxon>
        <taxon>Acroporidae</taxon>
        <taxon>Acropora</taxon>
    </lineage>
</organism>
<dbReference type="AlphaFoldDB" id="A0AAD9V699"/>
<keyword evidence="2" id="KW-1185">Reference proteome</keyword>
<protein>
    <submittedName>
        <fullName evidence="1">Uncharacterized protein</fullName>
    </submittedName>
</protein>
<reference evidence="1" key="2">
    <citation type="journal article" date="2023" name="Science">
        <title>Genomic signatures of disease resistance in endangered staghorn corals.</title>
        <authorList>
            <person name="Vollmer S.V."/>
            <person name="Selwyn J.D."/>
            <person name="Despard B.A."/>
            <person name="Roesel C.L."/>
        </authorList>
    </citation>
    <scope>NUCLEOTIDE SEQUENCE</scope>
    <source>
        <strain evidence="1">K2</strain>
    </source>
</reference>
<proteinExistence type="predicted"/>